<evidence type="ECO:0000256" key="1">
    <source>
        <dbReference type="SAM" id="Phobius"/>
    </source>
</evidence>
<reference evidence="2 3" key="1">
    <citation type="journal article" date="2015" name="Genome Biol. Evol.">
        <title>Comparative Genomics of a Bacterivorous Green Alga Reveals Evolutionary Causalities and Consequences of Phago-Mixotrophic Mode of Nutrition.</title>
        <authorList>
            <person name="Burns J.A."/>
            <person name="Paasch A."/>
            <person name="Narechania A."/>
            <person name="Kim E."/>
        </authorList>
    </citation>
    <scope>NUCLEOTIDE SEQUENCE [LARGE SCALE GENOMIC DNA]</scope>
    <source>
        <strain evidence="2 3">PLY_AMNH</strain>
    </source>
</reference>
<name>A0AAE0FAE8_9CHLO</name>
<dbReference type="SUPFAM" id="SSF51126">
    <property type="entry name" value="Pectin lyase-like"/>
    <property type="match status" value="1"/>
</dbReference>
<protein>
    <recommendedName>
        <fullName evidence="4">Right handed beta helix domain-containing protein</fullName>
    </recommendedName>
</protein>
<keyword evidence="1" id="KW-0812">Transmembrane</keyword>
<dbReference type="Proteomes" id="UP001190700">
    <property type="component" value="Unassembled WGS sequence"/>
</dbReference>
<accession>A0AAE0FAE8</accession>
<dbReference type="PANTHER" id="PTHR11319:SF35">
    <property type="entry name" value="OUTER MEMBRANE PROTEIN PMPC-RELATED"/>
    <property type="match status" value="1"/>
</dbReference>
<feature type="transmembrane region" description="Helical" evidence="1">
    <location>
        <begin position="744"/>
        <end position="766"/>
    </location>
</feature>
<feature type="non-terminal residue" evidence="2">
    <location>
        <position position="1"/>
    </location>
</feature>
<gene>
    <name evidence="2" type="ORF">CYMTET_34812</name>
</gene>
<organism evidence="2 3">
    <name type="scientific">Cymbomonas tetramitiformis</name>
    <dbReference type="NCBI Taxonomy" id="36881"/>
    <lineage>
        <taxon>Eukaryota</taxon>
        <taxon>Viridiplantae</taxon>
        <taxon>Chlorophyta</taxon>
        <taxon>Pyramimonadophyceae</taxon>
        <taxon>Pyramimonadales</taxon>
        <taxon>Pyramimonadaceae</taxon>
        <taxon>Cymbomonas</taxon>
    </lineage>
</organism>
<keyword evidence="1" id="KW-1133">Transmembrane helix</keyword>
<dbReference type="EMBL" id="LGRX02022027">
    <property type="protein sequence ID" value="KAK3256033.1"/>
    <property type="molecule type" value="Genomic_DNA"/>
</dbReference>
<keyword evidence="3" id="KW-1185">Reference proteome</keyword>
<evidence type="ECO:0008006" key="4">
    <source>
        <dbReference type="Google" id="ProtNLM"/>
    </source>
</evidence>
<evidence type="ECO:0000313" key="2">
    <source>
        <dbReference type="EMBL" id="KAK3256033.1"/>
    </source>
</evidence>
<dbReference type="AlphaFoldDB" id="A0AAE0FAE8"/>
<evidence type="ECO:0000313" key="3">
    <source>
        <dbReference type="Proteomes" id="UP001190700"/>
    </source>
</evidence>
<comment type="caution">
    <text evidence="2">The sequence shown here is derived from an EMBL/GenBank/DDBJ whole genome shotgun (WGS) entry which is preliminary data.</text>
</comment>
<keyword evidence="1" id="KW-0472">Membrane</keyword>
<dbReference type="InterPro" id="IPR011050">
    <property type="entry name" value="Pectin_lyase_fold/virulence"/>
</dbReference>
<sequence length="886" mass="91321">GGVALGFLSRLMVTSSSMNHNQAATGGAVHALGAHVLFDSGSHMASNCATQLGGGVNGEQGTTVVLDRGALLTNNTASLLHGGGVALERSQLLVDRRAAIAGNQAARNGGGVFAFDGSSVVLRGSAVVQHNAAGNGGGGLNMDLGSWLRVEAGGNVTQNSATSGGGVHVDNEAGVTIDDAGRIAGNEASLQGGGIFAARESYVRVNNRSLVVNNSAGGAGGGIATEGGVAVFVTNESSLAHNRAQTGGGISSGSGRVMVAGSEVLYNVAEEGAGLSCRDDSSLQVQGSTVSYNYAEGAGGGVQAVHLNVTNASVISHNRAAVGAGIHSTSGATVALGERSIVAGNAASLRGAGVYLEGVPAVVRIWDVDFVENSVSAGGGSAGALCIGRPANHSSISLRGLTLRDNVAPFGGNILWEIRSGEETVPPQCEACTHAPNSTALFVTNAVTGAVFQPHASGALVRVDTLSVMSNEAIEPYIVYQALDFYGNVVMIDTSLYDGCNTSLVYAIPFDELEVRGESIATYASEDGERSAVFRDLRVKGVPGRHYQLSFQHFLADNVQALVDVDIAPCVVGDLYLSEPQLCTDCDQGTIKLFLGSTECYPCSDAHGAPIPGIVCLGGSTFYIEQGYYLSPNAQHCQEEECFLDRVYACPTKAACTTEPLCSGAECGTWQMSFAQASVTLGDEFDQRRGGHAVADAAAVQLCARGPYADSVLCGGGILPVCGDGYHLSPSSQSCTRCPSEGAVLSQVVIIVIMALVVMLVLVVLFSCNPPERDLDSADDSVKLVRALADAKGAVSLLVGYFQVMSQLSFIFGTHLVHKVLAAMFGNLFAIFKLDSSALLDIECMLHHFPVMSSSSPRAPRTAGYRAVPDAARASEVHSGNPPPFF</sequence>
<dbReference type="PANTHER" id="PTHR11319">
    <property type="entry name" value="G PROTEIN-COUPLED RECEPTOR-RELATED"/>
    <property type="match status" value="1"/>
</dbReference>
<proteinExistence type="predicted"/>